<dbReference type="InterPro" id="IPR001650">
    <property type="entry name" value="Helicase_C-like"/>
</dbReference>
<dbReference type="RefSeq" id="XP_064854657.1">
    <property type="nucleotide sequence ID" value="XM_064998585.1"/>
</dbReference>
<evidence type="ECO:0000256" key="13">
    <source>
        <dbReference type="ARBA" id="ARBA00024374"/>
    </source>
</evidence>
<evidence type="ECO:0000256" key="19">
    <source>
        <dbReference type="SAM" id="MobiDB-lite"/>
    </source>
</evidence>
<feature type="domain" description="Helicase ATP-binding" evidence="20">
    <location>
        <begin position="119"/>
        <end position="290"/>
    </location>
</feature>
<name>A0AAV5QSG0_9ASCO</name>
<dbReference type="PROSITE" id="PS51195">
    <property type="entry name" value="Q_MOTIF"/>
    <property type="match status" value="1"/>
</dbReference>
<dbReference type="GO" id="GO:0003723">
    <property type="term" value="F:RNA binding"/>
    <property type="evidence" value="ECO:0007669"/>
    <property type="project" value="UniProtKB-KW"/>
</dbReference>
<dbReference type="GO" id="GO:0016787">
    <property type="term" value="F:hydrolase activity"/>
    <property type="evidence" value="ECO:0007669"/>
    <property type="project" value="UniProtKB-KW"/>
</dbReference>
<evidence type="ECO:0000256" key="7">
    <source>
        <dbReference type="ARBA" id="ARBA00022806"/>
    </source>
</evidence>
<keyword evidence="6 18" id="KW-0378">Hydrolase</keyword>
<dbReference type="PANTHER" id="PTHR47959">
    <property type="entry name" value="ATP-DEPENDENT RNA HELICASE RHLE-RELATED"/>
    <property type="match status" value="1"/>
</dbReference>
<accession>A0AAV5QSG0</accession>
<keyword evidence="4" id="KW-0698">rRNA processing</keyword>
<dbReference type="GeneID" id="90075636"/>
<evidence type="ECO:0000256" key="10">
    <source>
        <dbReference type="ARBA" id="ARBA00023242"/>
    </source>
</evidence>
<evidence type="ECO:0000256" key="15">
    <source>
        <dbReference type="ARBA" id="ARBA00024398"/>
    </source>
</evidence>
<dbReference type="Pfam" id="PF00270">
    <property type="entry name" value="DEAD"/>
    <property type="match status" value="1"/>
</dbReference>
<dbReference type="Proteomes" id="UP001360560">
    <property type="component" value="Unassembled WGS sequence"/>
</dbReference>
<evidence type="ECO:0000256" key="11">
    <source>
        <dbReference type="ARBA" id="ARBA00024301"/>
    </source>
</evidence>
<evidence type="ECO:0000313" key="24">
    <source>
        <dbReference type="Proteomes" id="UP001360560"/>
    </source>
</evidence>
<proteinExistence type="inferred from homology"/>
<dbReference type="AlphaFoldDB" id="A0AAV5QSG0"/>
<comment type="similarity">
    <text evidence="12">Belongs to the DEAD box helicase family. DDX47/RRP3 subfamily.</text>
</comment>
<dbReference type="InterPro" id="IPR014014">
    <property type="entry name" value="RNA_helicase_DEAD_Q_motif"/>
</dbReference>
<dbReference type="PANTHER" id="PTHR47959:SF24">
    <property type="entry name" value="ATP-DEPENDENT RNA HELICASE"/>
    <property type="match status" value="1"/>
</dbReference>
<feature type="compositionally biased region" description="Basic and acidic residues" evidence="19">
    <location>
        <begin position="27"/>
        <end position="39"/>
    </location>
</feature>
<keyword evidence="3" id="KW-0690">Ribosome biogenesis</keyword>
<gene>
    <name evidence="23" type="ORF">DASC09_049860</name>
</gene>
<feature type="region of interest" description="Disordered" evidence="19">
    <location>
        <begin position="1"/>
        <end position="88"/>
    </location>
</feature>
<dbReference type="CDD" id="cd17954">
    <property type="entry name" value="DEADc_DDX47"/>
    <property type="match status" value="1"/>
</dbReference>
<evidence type="ECO:0000256" key="8">
    <source>
        <dbReference type="ARBA" id="ARBA00022840"/>
    </source>
</evidence>
<dbReference type="GO" id="GO:0005829">
    <property type="term" value="C:cytosol"/>
    <property type="evidence" value="ECO:0007669"/>
    <property type="project" value="TreeGrafter"/>
</dbReference>
<dbReference type="GO" id="GO:0005524">
    <property type="term" value="F:ATP binding"/>
    <property type="evidence" value="ECO:0007669"/>
    <property type="project" value="UniProtKB-KW"/>
</dbReference>
<feature type="domain" description="DEAD-box RNA helicase Q" evidence="22">
    <location>
        <begin position="88"/>
        <end position="116"/>
    </location>
</feature>
<evidence type="ECO:0000256" key="14">
    <source>
        <dbReference type="ARBA" id="ARBA00024394"/>
    </source>
</evidence>
<feature type="compositionally biased region" description="Basic and acidic residues" evidence="19">
    <location>
        <begin position="493"/>
        <end position="503"/>
    </location>
</feature>
<dbReference type="EC" id="3.6.4.13" evidence="2"/>
<evidence type="ECO:0000256" key="12">
    <source>
        <dbReference type="ARBA" id="ARBA00024350"/>
    </source>
</evidence>
<evidence type="ECO:0000259" key="20">
    <source>
        <dbReference type="PROSITE" id="PS51192"/>
    </source>
</evidence>
<feature type="short sequence motif" description="Q motif" evidence="17">
    <location>
        <begin position="88"/>
        <end position="116"/>
    </location>
</feature>
<evidence type="ECO:0000259" key="22">
    <source>
        <dbReference type="PROSITE" id="PS51195"/>
    </source>
</evidence>
<dbReference type="InterPro" id="IPR027417">
    <property type="entry name" value="P-loop_NTPase"/>
</dbReference>
<dbReference type="InterPro" id="IPR014001">
    <property type="entry name" value="Helicase_ATP-bd"/>
</dbReference>
<evidence type="ECO:0000256" key="16">
    <source>
        <dbReference type="ARBA" id="ARBA00047984"/>
    </source>
</evidence>
<dbReference type="SMART" id="SM00490">
    <property type="entry name" value="HELICc"/>
    <property type="match status" value="1"/>
</dbReference>
<evidence type="ECO:0000256" key="9">
    <source>
        <dbReference type="ARBA" id="ARBA00022884"/>
    </source>
</evidence>
<keyword evidence="9" id="KW-0694">RNA-binding</keyword>
<evidence type="ECO:0000256" key="2">
    <source>
        <dbReference type="ARBA" id="ARBA00012552"/>
    </source>
</evidence>
<dbReference type="GO" id="GO:0005634">
    <property type="term" value="C:nucleus"/>
    <property type="evidence" value="ECO:0007669"/>
    <property type="project" value="UniProtKB-SubCell"/>
</dbReference>
<evidence type="ECO:0000256" key="1">
    <source>
        <dbReference type="ARBA" id="ARBA00004123"/>
    </source>
</evidence>
<dbReference type="CDD" id="cd18787">
    <property type="entry name" value="SF2_C_DEAD"/>
    <property type="match status" value="1"/>
</dbReference>
<dbReference type="InterPro" id="IPR044765">
    <property type="entry name" value="DDX47/Rrp3_DEADc"/>
</dbReference>
<dbReference type="Gene3D" id="3.40.50.300">
    <property type="entry name" value="P-loop containing nucleotide triphosphate hydrolases"/>
    <property type="match status" value="2"/>
</dbReference>
<comment type="catalytic activity">
    <reaction evidence="16">
        <text>ATP + H2O = ADP + phosphate + H(+)</text>
        <dbReference type="Rhea" id="RHEA:13065"/>
        <dbReference type="ChEBI" id="CHEBI:15377"/>
        <dbReference type="ChEBI" id="CHEBI:15378"/>
        <dbReference type="ChEBI" id="CHEBI:30616"/>
        <dbReference type="ChEBI" id="CHEBI:43474"/>
        <dbReference type="ChEBI" id="CHEBI:456216"/>
        <dbReference type="EC" id="3.6.4.13"/>
    </reaction>
</comment>
<dbReference type="PROSITE" id="PS51192">
    <property type="entry name" value="HELICASE_ATP_BIND_1"/>
    <property type="match status" value="1"/>
</dbReference>
<feature type="region of interest" description="Disordered" evidence="19">
    <location>
        <begin position="483"/>
        <end position="503"/>
    </location>
</feature>
<sequence length="503" mass="56054">MAKLASKSGKITKQEKSSKQANQLALKIKERALAKKKEEEAEEEEEEQRNNTSDSDSESESTNDQSDAKENVKVEEEEEEEEESSQYKSFADFGLAPELIEACQQLKFTKPTPIQAEAIPWGLKGKDLIGLAQTGSGKTAAFAIPILQELWEARTPYFACVLSPTRELAYQIKETFDALGSGMACKTVCIVGGVGMMDQARDLMKKPHIIVATPGRLLDHLEHTKGFSLKALKYLVLDEADRLLELEFGPALDRILELVPKKRRTFLFSATMTSKVAKLQRASLEDPVRCAVNDKYTTVDSLIQTMIVAPSGSKDTHLIRLLDKYTGKAIIIFTRTVANCQRTAILGKILGFPIVPLHGQLSQSKRLGALNKFKSGSKQILVATDVAARGLDIPSVDLVINYDMPTDSKTYIHRVGRTARAGKSGRSVSLVTQYDLELLLRIEQALDKKLAKEVVDNQEIAILHKTVDKAFVQAIHEFKLFQENNKQRGKHDKRGDNKDREER</sequence>
<evidence type="ECO:0000256" key="3">
    <source>
        <dbReference type="ARBA" id="ARBA00022517"/>
    </source>
</evidence>
<evidence type="ECO:0000256" key="18">
    <source>
        <dbReference type="RuleBase" id="RU000492"/>
    </source>
</evidence>
<dbReference type="Pfam" id="PF00271">
    <property type="entry name" value="Helicase_C"/>
    <property type="match status" value="1"/>
</dbReference>
<evidence type="ECO:0000256" key="5">
    <source>
        <dbReference type="ARBA" id="ARBA00022741"/>
    </source>
</evidence>
<reference evidence="23 24" key="1">
    <citation type="journal article" date="2023" name="Elife">
        <title>Identification of key yeast species and microbe-microbe interactions impacting larval growth of Drosophila in the wild.</title>
        <authorList>
            <person name="Mure A."/>
            <person name="Sugiura Y."/>
            <person name="Maeda R."/>
            <person name="Honda K."/>
            <person name="Sakurai N."/>
            <person name="Takahashi Y."/>
            <person name="Watada M."/>
            <person name="Katoh T."/>
            <person name="Gotoh A."/>
            <person name="Gotoh Y."/>
            <person name="Taniguchi I."/>
            <person name="Nakamura K."/>
            <person name="Hayashi T."/>
            <person name="Katayama T."/>
            <person name="Uemura T."/>
            <person name="Hattori Y."/>
        </authorList>
    </citation>
    <scope>NUCLEOTIDE SEQUENCE [LARGE SCALE GENOMIC DNA]</scope>
    <source>
        <strain evidence="23 24">SC-9</strain>
    </source>
</reference>
<dbReference type="InterPro" id="IPR000629">
    <property type="entry name" value="RNA-helicase_DEAD-box_CS"/>
</dbReference>
<dbReference type="PROSITE" id="PS51194">
    <property type="entry name" value="HELICASE_CTER"/>
    <property type="match status" value="1"/>
</dbReference>
<dbReference type="GO" id="GO:0003724">
    <property type="term" value="F:RNA helicase activity"/>
    <property type="evidence" value="ECO:0007669"/>
    <property type="project" value="UniProtKB-EC"/>
</dbReference>
<evidence type="ECO:0000313" key="23">
    <source>
        <dbReference type="EMBL" id="GMM37661.1"/>
    </source>
</evidence>
<evidence type="ECO:0000256" key="17">
    <source>
        <dbReference type="PROSITE-ProRule" id="PRU00552"/>
    </source>
</evidence>
<evidence type="ECO:0000256" key="6">
    <source>
        <dbReference type="ARBA" id="ARBA00022801"/>
    </source>
</evidence>
<protein>
    <recommendedName>
        <fullName evidence="15">ATP-dependent rRNA helicase RRP3</fullName>
        <ecNumber evidence="2">3.6.4.13</ecNumber>
    </recommendedName>
    <alternativeName>
        <fullName evidence="14">ATP-dependent rRNA helicase rrp3</fullName>
    </alternativeName>
</protein>
<keyword evidence="5 18" id="KW-0547">Nucleotide-binding</keyword>
<evidence type="ECO:0000259" key="21">
    <source>
        <dbReference type="PROSITE" id="PS51194"/>
    </source>
</evidence>
<feature type="compositionally biased region" description="Acidic residues" evidence="19">
    <location>
        <begin position="75"/>
        <end position="84"/>
    </location>
</feature>
<keyword evidence="10" id="KW-0539">Nucleus</keyword>
<dbReference type="InterPro" id="IPR050079">
    <property type="entry name" value="DEAD_box_RNA_helicase"/>
</dbReference>
<keyword evidence="8 18" id="KW-0067">ATP-binding</keyword>
<dbReference type="PROSITE" id="PS00039">
    <property type="entry name" value="DEAD_ATP_HELICASE"/>
    <property type="match status" value="1"/>
</dbReference>
<comment type="function">
    <text evidence="11">ATP-dependent rRNA helicase required for pre-ribosomal RNA processing. Involved in the maturation of the 35S-pre-rRNA and to its cleavage to mature 18S rRNA.</text>
</comment>
<dbReference type="EMBL" id="BTFZ01000012">
    <property type="protein sequence ID" value="GMM37661.1"/>
    <property type="molecule type" value="Genomic_DNA"/>
</dbReference>
<comment type="caution">
    <text evidence="23">The sequence shown here is derived from an EMBL/GenBank/DDBJ whole genome shotgun (WGS) entry which is preliminary data.</text>
</comment>
<comment type="subcellular location">
    <subcellularLocation>
        <location evidence="1">Nucleus</location>
    </subcellularLocation>
</comment>
<dbReference type="SMART" id="SM00487">
    <property type="entry name" value="DEXDc"/>
    <property type="match status" value="1"/>
</dbReference>
<evidence type="ECO:0000256" key="4">
    <source>
        <dbReference type="ARBA" id="ARBA00022552"/>
    </source>
</evidence>
<comment type="subunit">
    <text evidence="13">Interacts with the SSU processome.</text>
</comment>
<organism evidence="23 24">
    <name type="scientific">Saccharomycopsis crataegensis</name>
    <dbReference type="NCBI Taxonomy" id="43959"/>
    <lineage>
        <taxon>Eukaryota</taxon>
        <taxon>Fungi</taxon>
        <taxon>Dikarya</taxon>
        <taxon>Ascomycota</taxon>
        <taxon>Saccharomycotina</taxon>
        <taxon>Saccharomycetes</taxon>
        <taxon>Saccharomycopsidaceae</taxon>
        <taxon>Saccharomycopsis</taxon>
    </lineage>
</organism>
<dbReference type="InterPro" id="IPR011545">
    <property type="entry name" value="DEAD/DEAH_box_helicase_dom"/>
</dbReference>
<feature type="domain" description="Helicase C-terminal" evidence="21">
    <location>
        <begin position="317"/>
        <end position="462"/>
    </location>
</feature>
<keyword evidence="24" id="KW-1185">Reference proteome</keyword>
<keyword evidence="7 18" id="KW-0347">Helicase</keyword>
<dbReference type="GO" id="GO:0006364">
    <property type="term" value="P:rRNA processing"/>
    <property type="evidence" value="ECO:0007669"/>
    <property type="project" value="UniProtKB-KW"/>
</dbReference>
<dbReference type="SUPFAM" id="SSF52540">
    <property type="entry name" value="P-loop containing nucleoside triphosphate hydrolases"/>
    <property type="match status" value="1"/>
</dbReference>